<evidence type="ECO:0000313" key="3">
    <source>
        <dbReference type="Proteomes" id="UP001150941"/>
    </source>
</evidence>
<organism evidence="2 3">
    <name type="scientific">Penicillium chermesinum</name>
    <dbReference type="NCBI Taxonomy" id="63820"/>
    <lineage>
        <taxon>Eukaryota</taxon>
        <taxon>Fungi</taxon>
        <taxon>Dikarya</taxon>
        <taxon>Ascomycota</taxon>
        <taxon>Pezizomycotina</taxon>
        <taxon>Eurotiomycetes</taxon>
        <taxon>Eurotiomycetidae</taxon>
        <taxon>Eurotiales</taxon>
        <taxon>Aspergillaceae</taxon>
        <taxon>Penicillium</taxon>
    </lineage>
</organism>
<dbReference type="OrthoDB" id="199930at2759"/>
<evidence type="ECO:0000313" key="2">
    <source>
        <dbReference type="EMBL" id="KAJ5246637.1"/>
    </source>
</evidence>
<feature type="compositionally biased region" description="Basic and acidic residues" evidence="1">
    <location>
        <begin position="10"/>
        <end position="23"/>
    </location>
</feature>
<reference evidence="2" key="2">
    <citation type="journal article" date="2023" name="IMA Fungus">
        <title>Comparative genomic study of the Penicillium genus elucidates a diverse pangenome and 15 lateral gene transfer events.</title>
        <authorList>
            <person name="Petersen C."/>
            <person name="Sorensen T."/>
            <person name="Nielsen M.R."/>
            <person name="Sondergaard T.E."/>
            <person name="Sorensen J.L."/>
            <person name="Fitzpatrick D.A."/>
            <person name="Frisvad J.C."/>
            <person name="Nielsen K.L."/>
        </authorList>
    </citation>
    <scope>NUCLEOTIDE SEQUENCE</scope>
    <source>
        <strain evidence="2">IBT 19713</strain>
    </source>
</reference>
<accession>A0A9W9TX93</accession>
<protein>
    <submittedName>
        <fullName evidence="2">Transporter mch1</fullName>
    </submittedName>
</protein>
<dbReference type="GeneID" id="83198220"/>
<dbReference type="Proteomes" id="UP001150941">
    <property type="component" value="Unassembled WGS sequence"/>
</dbReference>
<dbReference type="RefSeq" id="XP_058334058.1">
    <property type="nucleotide sequence ID" value="XM_058470917.1"/>
</dbReference>
<comment type="caution">
    <text evidence="2">The sequence shown here is derived from an EMBL/GenBank/DDBJ whole genome shotgun (WGS) entry which is preliminary data.</text>
</comment>
<keyword evidence="3" id="KW-1185">Reference proteome</keyword>
<dbReference type="AlphaFoldDB" id="A0A9W9TX93"/>
<reference evidence="2" key="1">
    <citation type="submission" date="2022-11" db="EMBL/GenBank/DDBJ databases">
        <authorList>
            <person name="Petersen C."/>
        </authorList>
    </citation>
    <scope>NUCLEOTIDE SEQUENCE</scope>
    <source>
        <strain evidence="2">IBT 19713</strain>
    </source>
</reference>
<feature type="compositionally biased region" description="Low complexity" evidence="1">
    <location>
        <begin position="45"/>
        <end position="65"/>
    </location>
</feature>
<gene>
    <name evidence="2" type="ORF">N7468_001620</name>
</gene>
<dbReference type="EMBL" id="JAPQKS010000002">
    <property type="protein sequence ID" value="KAJ5246637.1"/>
    <property type="molecule type" value="Genomic_DNA"/>
</dbReference>
<feature type="region of interest" description="Disordered" evidence="1">
    <location>
        <begin position="1"/>
        <end position="65"/>
    </location>
</feature>
<sequence>MPGSSSHADPPIDKRDFDAHRSLLQDGVNGYEGQGTPGKRRSRAGSRQSRASSRSGLLSGSDDGLLNDVVEGIVERDIRKMHTEVVRVISFVWGVVTW</sequence>
<evidence type="ECO:0000256" key="1">
    <source>
        <dbReference type="SAM" id="MobiDB-lite"/>
    </source>
</evidence>
<proteinExistence type="predicted"/>
<name>A0A9W9TX93_9EURO</name>